<dbReference type="SUPFAM" id="SSF53474">
    <property type="entry name" value="alpha/beta-Hydrolases"/>
    <property type="match status" value="1"/>
</dbReference>
<evidence type="ECO:0000313" key="4">
    <source>
        <dbReference type="Proteomes" id="UP001187531"/>
    </source>
</evidence>
<proteinExistence type="inferred from homology"/>
<organism evidence="3 4">
    <name type="scientific">Artemia franciscana</name>
    <name type="common">Brine shrimp</name>
    <name type="synonym">Artemia sanfranciscana</name>
    <dbReference type="NCBI Taxonomy" id="6661"/>
    <lineage>
        <taxon>Eukaryota</taxon>
        <taxon>Metazoa</taxon>
        <taxon>Ecdysozoa</taxon>
        <taxon>Arthropoda</taxon>
        <taxon>Crustacea</taxon>
        <taxon>Branchiopoda</taxon>
        <taxon>Anostraca</taxon>
        <taxon>Artemiidae</taxon>
        <taxon>Artemia</taxon>
    </lineage>
</organism>
<dbReference type="GO" id="GO:0051792">
    <property type="term" value="P:medium-chain fatty acid biosynthetic process"/>
    <property type="evidence" value="ECO:0007669"/>
    <property type="project" value="TreeGrafter"/>
</dbReference>
<accession>A0AA88LG72</accession>
<dbReference type="GO" id="GO:0051793">
    <property type="term" value="P:medium-chain fatty acid catabolic process"/>
    <property type="evidence" value="ECO:0007669"/>
    <property type="project" value="TreeGrafter"/>
</dbReference>
<feature type="domain" description="AB hydrolase-1" evidence="2">
    <location>
        <begin position="84"/>
        <end position="307"/>
    </location>
</feature>
<dbReference type="GO" id="GO:0047372">
    <property type="term" value="F:monoacylglycerol lipase activity"/>
    <property type="evidence" value="ECO:0007669"/>
    <property type="project" value="TreeGrafter"/>
</dbReference>
<sequence length="348" mass="39107">RPNLWCGNPKFHDFLNQFVPVFSEKFWPTIWCFEARAQTVFASLLRSRIAPISYSREIFQLSDGGEVCLDWTEPTRFADSAPRPVVIFLPGLTGHSQSDYIKSLVKAALKVNATAVVFNNRGRGGIGIKTPKTYCGACSLDFSEIVCYVRRKYPTSIVVAAGISLGGLILGNYLATNGSKARIYLDAAMIVSVPWDVLKGTVSLEKPILNLMLNRHLAGCLAQSLDLVKHQFETVDGKWNIELALAARTIREFDTHFTSKQFGFSDLEEYYKAACLHDKIHRIKVPTLCLSARDDPFQPDEAKENTPKSSQSDLVRFCYETKSDSVSELQQWMEFLPMARVRGGKEKY</sequence>
<reference evidence="3" key="1">
    <citation type="submission" date="2023-07" db="EMBL/GenBank/DDBJ databases">
        <title>Chromosome-level genome assembly of Artemia franciscana.</title>
        <authorList>
            <person name="Jo E."/>
        </authorList>
    </citation>
    <scope>NUCLEOTIDE SEQUENCE</scope>
    <source>
        <tissue evidence="3">Whole body</tissue>
    </source>
</reference>
<evidence type="ECO:0000256" key="1">
    <source>
        <dbReference type="ARBA" id="ARBA00010884"/>
    </source>
</evidence>
<dbReference type="PANTHER" id="PTHR10794">
    <property type="entry name" value="ABHYDROLASE DOMAIN-CONTAINING PROTEIN"/>
    <property type="match status" value="1"/>
</dbReference>
<dbReference type="InterPro" id="IPR050960">
    <property type="entry name" value="AB_hydrolase_4_sf"/>
</dbReference>
<feature type="non-terminal residue" evidence="3">
    <location>
        <position position="1"/>
    </location>
</feature>
<gene>
    <name evidence="3" type="ORF">QYM36_000241</name>
</gene>
<comment type="caution">
    <text evidence="3">The sequence shown here is derived from an EMBL/GenBank/DDBJ whole genome shotgun (WGS) entry which is preliminary data.</text>
</comment>
<evidence type="ECO:0000259" key="2">
    <source>
        <dbReference type="Pfam" id="PF00561"/>
    </source>
</evidence>
<keyword evidence="4" id="KW-1185">Reference proteome</keyword>
<protein>
    <recommendedName>
        <fullName evidence="2">AB hydrolase-1 domain-containing protein</fullName>
    </recommendedName>
</protein>
<dbReference type="Pfam" id="PF00561">
    <property type="entry name" value="Abhydrolase_1"/>
    <property type="match status" value="1"/>
</dbReference>
<dbReference type="InterPro" id="IPR012020">
    <property type="entry name" value="ABHD4"/>
</dbReference>
<dbReference type="GO" id="GO:0008126">
    <property type="term" value="F:acetylesterase activity"/>
    <property type="evidence" value="ECO:0007669"/>
    <property type="project" value="TreeGrafter"/>
</dbReference>
<dbReference type="InterPro" id="IPR029058">
    <property type="entry name" value="AB_hydrolase_fold"/>
</dbReference>
<dbReference type="InterPro" id="IPR000073">
    <property type="entry name" value="AB_hydrolase_1"/>
</dbReference>
<dbReference type="EMBL" id="JAVRJZ010000002">
    <property type="protein sequence ID" value="KAK2725669.1"/>
    <property type="molecule type" value="Genomic_DNA"/>
</dbReference>
<dbReference type="Proteomes" id="UP001187531">
    <property type="component" value="Unassembled WGS sequence"/>
</dbReference>
<comment type="similarity">
    <text evidence="1">Belongs to the AB hydrolase superfamily. AB hydrolase 4 family.</text>
</comment>
<dbReference type="PANTHER" id="PTHR10794:SF63">
    <property type="entry name" value="ALPHA_BETA HYDROLASE 1, ISOFORM A"/>
    <property type="match status" value="1"/>
</dbReference>
<dbReference type="Gene3D" id="3.40.50.1820">
    <property type="entry name" value="alpha/beta hydrolase"/>
    <property type="match status" value="1"/>
</dbReference>
<dbReference type="AlphaFoldDB" id="A0AA88LG72"/>
<evidence type="ECO:0000313" key="3">
    <source>
        <dbReference type="EMBL" id="KAK2725669.1"/>
    </source>
</evidence>
<name>A0AA88LG72_ARTSF</name>
<dbReference type="PIRSF" id="PIRSF005211">
    <property type="entry name" value="Ab_hydro_YheT"/>
    <property type="match status" value="1"/>
</dbReference>